<evidence type="ECO:0000256" key="4">
    <source>
        <dbReference type="ARBA" id="ARBA00023295"/>
    </source>
</evidence>
<dbReference type="PRINTS" id="PR00740">
    <property type="entry name" value="GLHYDRLASE27"/>
</dbReference>
<dbReference type="Pfam" id="PF16499">
    <property type="entry name" value="Melibiase_2"/>
    <property type="match status" value="1"/>
</dbReference>
<evidence type="ECO:0000313" key="9">
    <source>
        <dbReference type="Proteomes" id="UP000199024"/>
    </source>
</evidence>
<dbReference type="InterPro" id="IPR017853">
    <property type="entry name" value="GH"/>
</dbReference>
<evidence type="ECO:0000256" key="5">
    <source>
        <dbReference type="RuleBase" id="RU361168"/>
    </source>
</evidence>
<dbReference type="Gene3D" id="2.60.40.1180">
    <property type="entry name" value="Golgi alpha-mannosidase II"/>
    <property type="match status" value="1"/>
</dbReference>
<evidence type="ECO:0000256" key="1">
    <source>
        <dbReference type="ARBA" id="ARBA00009743"/>
    </source>
</evidence>
<dbReference type="STRING" id="474950.SAMN05421771_1131"/>
<keyword evidence="3 5" id="KW-0378">Hydrolase</keyword>
<dbReference type="AlphaFoldDB" id="A0A1I6LR00"/>
<dbReference type="EC" id="3.2.1.22" evidence="5"/>
<evidence type="ECO:0000256" key="3">
    <source>
        <dbReference type="ARBA" id="ARBA00022801"/>
    </source>
</evidence>
<evidence type="ECO:0000256" key="2">
    <source>
        <dbReference type="ARBA" id="ARBA00022729"/>
    </source>
</evidence>
<dbReference type="Pfam" id="PF17801">
    <property type="entry name" value="Melibiase_C"/>
    <property type="match status" value="1"/>
</dbReference>
<feature type="domain" description="Alpha galactosidase C-terminal" evidence="7">
    <location>
        <begin position="370"/>
        <end position="445"/>
    </location>
</feature>
<keyword evidence="5" id="KW-1015">Disulfide bond</keyword>
<comment type="catalytic activity">
    <reaction evidence="5">
        <text>Hydrolysis of terminal, non-reducing alpha-D-galactose residues in alpha-D-galactosides, including galactose oligosaccharides, galactomannans and galactolipids.</text>
        <dbReference type="EC" id="3.2.1.22"/>
    </reaction>
</comment>
<sequence length="456" mass="49976">MRIRLFAFVLMIASGVVAQTTKPVAATPPMGWNSWDAYGLTITEEQFRANVKVLATALKPYGWNYAVIDEGWFMVNPTDSPKPSTSGMLIDAYGRYIPAVTRFPSAVGDRGFEQIGRDVHAAGLKFGIHIVRGIPRMAVIANTPVEGSAFHAVDVADQEDACPWDPTNWGVKDNAAGQAYYDSLLRQFAGWGVDLLKVDCISDHPYKVDEIRMIRRAIEKAGRPVVLSLSPGPTNLSHAAEVGELAQMWRISDDIWDVWKAETGFPQSVTSQFARVAAWEKYAKPGNWPDADMLPLGELRPQPGWGKARTSRLTEDESKTQITLWAMARSPLILGANLTMLDGFTTTLLVNRDLIRIDQASMGSREVSHEGDLIAWTADLPGREKALALFNVGDTPMTMDVEFAKYGLGKGKYRVRNVWDGTAAGRTGEVKGVVVPAHGCVVWMLRAGAGEDLLGD</sequence>
<reference evidence="8 9" key="1">
    <citation type="submission" date="2016-10" db="EMBL/GenBank/DDBJ databases">
        <authorList>
            <person name="de Groot N.N."/>
        </authorList>
    </citation>
    <scope>NUCLEOTIDE SEQUENCE [LARGE SCALE GENOMIC DNA]</scope>
    <source>
        <strain evidence="8 9">DSM 21001</strain>
    </source>
</reference>
<dbReference type="Gene3D" id="3.20.20.70">
    <property type="entry name" value="Aldolase class I"/>
    <property type="match status" value="1"/>
</dbReference>
<dbReference type="RefSeq" id="WP_089837395.1">
    <property type="nucleotide sequence ID" value="NZ_FOZL01000001.1"/>
</dbReference>
<evidence type="ECO:0000313" key="8">
    <source>
        <dbReference type="EMBL" id="SFS05809.1"/>
    </source>
</evidence>
<keyword evidence="2 6" id="KW-0732">Signal</keyword>
<keyword evidence="9" id="KW-1185">Reference proteome</keyword>
<proteinExistence type="inferred from homology"/>
<feature type="chain" id="PRO_5011613408" description="Alpha-galactosidase" evidence="6">
    <location>
        <begin position="19"/>
        <end position="456"/>
    </location>
</feature>
<dbReference type="InterPro" id="IPR041233">
    <property type="entry name" value="Melibiase_C"/>
</dbReference>
<dbReference type="GO" id="GO:0004557">
    <property type="term" value="F:alpha-galactosidase activity"/>
    <property type="evidence" value="ECO:0007669"/>
    <property type="project" value="UniProtKB-EC"/>
</dbReference>
<evidence type="ECO:0000259" key="7">
    <source>
        <dbReference type="Pfam" id="PF17801"/>
    </source>
</evidence>
<dbReference type="EMBL" id="FOZL01000001">
    <property type="protein sequence ID" value="SFS05809.1"/>
    <property type="molecule type" value="Genomic_DNA"/>
</dbReference>
<dbReference type="CDD" id="cd14792">
    <property type="entry name" value="GH27"/>
    <property type="match status" value="1"/>
</dbReference>
<keyword evidence="4 5" id="KW-0326">Glycosidase</keyword>
<dbReference type="OrthoDB" id="9807519at2"/>
<dbReference type="PANTHER" id="PTHR11452">
    <property type="entry name" value="ALPHA-GALACTOSIDASE/ALPHA-N-ACETYLGALACTOSAMINIDASE"/>
    <property type="match status" value="1"/>
</dbReference>
<name>A0A1I6LR00_9BACT</name>
<evidence type="ECO:0000256" key="6">
    <source>
        <dbReference type="SAM" id="SignalP"/>
    </source>
</evidence>
<dbReference type="PANTHER" id="PTHR11452:SF42">
    <property type="entry name" value="ALPHA-GALACTOSIDASE"/>
    <property type="match status" value="1"/>
</dbReference>
<dbReference type="InterPro" id="IPR002241">
    <property type="entry name" value="Glyco_hydro_27"/>
</dbReference>
<dbReference type="SUPFAM" id="SSF51445">
    <property type="entry name" value="(Trans)glycosidases"/>
    <property type="match status" value="1"/>
</dbReference>
<protein>
    <recommendedName>
        <fullName evidence="5">Alpha-galactosidase</fullName>
        <ecNumber evidence="5">3.2.1.22</ecNumber>
    </recommendedName>
    <alternativeName>
        <fullName evidence="5">Melibiase</fullName>
    </alternativeName>
</protein>
<comment type="similarity">
    <text evidence="1 5">Belongs to the glycosyl hydrolase 27 family.</text>
</comment>
<dbReference type="GO" id="GO:0005975">
    <property type="term" value="P:carbohydrate metabolic process"/>
    <property type="evidence" value="ECO:0007669"/>
    <property type="project" value="InterPro"/>
</dbReference>
<organism evidence="8 9">
    <name type="scientific">Granulicella pectinivorans</name>
    <dbReference type="NCBI Taxonomy" id="474950"/>
    <lineage>
        <taxon>Bacteria</taxon>
        <taxon>Pseudomonadati</taxon>
        <taxon>Acidobacteriota</taxon>
        <taxon>Terriglobia</taxon>
        <taxon>Terriglobales</taxon>
        <taxon>Acidobacteriaceae</taxon>
        <taxon>Granulicella</taxon>
    </lineage>
</organism>
<dbReference type="InterPro" id="IPR013780">
    <property type="entry name" value="Glyco_hydro_b"/>
</dbReference>
<accession>A0A1I6LR00</accession>
<feature type="signal peptide" evidence="6">
    <location>
        <begin position="1"/>
        <end position="18"/>
    </location>
</feature>
<dbReference type="Proteomes" id="UP000199024">
    <property type="component" value="Unassembled WGS sequence"/>
</dbReference>
<gene>
    <name evidence="8" type="ORF">SAMN05421771_1131</name>
</gene>
<dbReference type="SUPFAM" id="SSF51011">
    <property type="entry name" value="Glycosyl hydrolase domain"/>
    <property type="match status" value="1"/>
</dbReference>
<dbReference type="InterPro" id="IPR013785">
    <property type="entry name" value="Aldolase_TIM"/>
</dbReference>